<evidence type="ECO:0000256" key="2">
    <source>
        <dbReference type="SAM" id="MobiDB-lite"/>
    </source>
</evidence>
<feature type="region of interest" description="Disordered" evidence="2">
    <location>
        <begin position="106"/>
        <end position="143"/>
    </location>
</feature>
<dbReference type="InParanoid" id="A0A0V0R6M8"/>
<keyword evidence="4" id="KW-1185">Reference proteome</keyword>
<keyword evidence="1" id="KW-0175">Coiled coil</keyword>
<dbReference type="EMBL" id="LDAU01000043">
    <property type="protein sequence ID" value="KRX09877.1"/>
    <property type="molecule type" value="Genomic_DNA"/>
</dbReference>
<feature type="compositionally biased region" description="Polar residues" evidence="2">
    <location>
        <begin position="106"/>
        <end position="119"/>
    </location>
</feature>
<evidence type="ECO:0008006" key="5">
    <source>
        <dbReference type="Google" id="ProtNLM"/>
    </source>
</evidence>
<accession>A0A0V0R6M8</accession>
<feature type="coiled-coil region" evidence="1">
    <location>
        <begin position="278"/>
        <end position="305"/>
    </location>
</feature>
<organism evidence="3 4">
    <name type="scientific">Pseudocohnilembus persalinus</name>
    <name type="common">Ciliate</name>
    <dbReference type="NCBI Taxonomy" id="266149"/>
    <lineage>
        <taxon>Eukaryota</taxon>
        <taxon>Sar</taxon>
        <taxon>Alveolata</taxon>
        <taxon>Ciliophora</taxon>
        <taxon>Intramacronucleata</taxon>
        <taxon>Oligohymenophorea</taxon>
        <taxon>Scuticociliatia</taxon>
        <taxon>Philasterida</taxon>
        <taxon>Pseudocohnilembidae</taxon>
        <taxon>Pseudocohnilembus</taxon>
    </lineage>
</organism>
<dbReference type="AlphaFoldDB" id="A0A0V0R6M8"/>
<proteinExistence type="predicted"/>
<dbReference type="Proteomes" id="UP000054937">
    <property type="component" value="Unassembled WGS sequence"/>
</dbReference>
<protein>
    <recommendedName>
        <fullName evidence="5">DnaJ domain</fullName>
    </recommendedName>
</protein>
<evidence type="ECO:0000256" key="1">
    <source>
        <dbReference type="SAM" id="Coils"/>
    </source>
</evidence>
<gene>
    <name evidence="3" type="ORF">PPERSA_03939</name>
</gene>
<evidence type="ECO:0000313" key="3">
    <source>
        <dbReference type="EMBL" id="KRX09877.1"/>
    </source>
</evidence>
<dbReference type="OMA" id="TSEANCI"/>
<reference evidence="3 4" key="1">
    <citation type="journal article" date="2015" name="Sci. Rep.">
        <title>Genome of the facultative scuticociliatosis pathogen Pseudocohnilembus persalinus provides insight into its virulence through horizontal gene transfer.</title>
        <authorList>
            <person name="Xiong J."/>
            <person name="Wang G."/>
            <person name="Cheng J."/>
            <person name="Tian M."/>
            <person name="Pan X."/>
            <person name="Warren A."/>
            <person name="Jiang C."/>
            <person name="Yuan D."/>
            <person name="Miao W."/>
        </authorList>
    </citation>
    <scope>NUCLEOTIDE SEQUENCE [LARGE SCALE GENOMIC DNA]</scope>
    <source>
        <strain evidence="3">36N120E</strain>
    </source>
</reference>
<comment type="caution">
    <text evidence="3">The sequence shown here is derived from an EMBL/GenBank/DDBJ whole genome shotgun (WGS) entry which is preliminary data.</text>
</comment>
<name>A0A0V0R6M8_PSEPJ</name>
<sequence>MKSKRIRSRSESEEEEQDQVCKINRNNINLCEEQFFTKLINLMKQGYQQNNQHENKKKITKQIQKNKEYILKQEEDEDQENLKDCLENFNQDKNKQTKSLKKIFTSINSSNNQKGSQNIEVKEEELENQCQKPQEQQEEKKEDQIIKKEEENDEYLQNDQLQQQQEEENLAKDEFKQENGHEDQFYQLQDSGLVLNQRDIETQNHRKYLVHNSLQEHQDMDNLFEQLLNATKNGNNQNQQNQSKNIDQRLDNNEEFIQKFVEDEENGVESEDELEFRRNVGQENLQNQNKNLNKLKKKKLLIQNLRQYIQEREGKLVTPLNTLVQNDINAFTVFSLQCQQNHIWDTSLKILANFWCPRCQEKFQHVQNYVKRLGGKVLSKCLLNIMDFECSRGHIFQLTLKEYADNWCQQCYQDILNNFDMGDEENDYAQAIKESSKKQAEDFIKKNGTLFSLQNDLEKFACAIYIYEVPDSIYYNFLKSLSKEDLKKHRSRMHKNIHPDLNRHPYARQAFLKFQEIIEKFI</sequence>
<evidence type="ECO:0000313" key="4">
    <source>
        <dbReference type="Proteomes" id="UP000054937"/>
    </source>
</evidence>